<name>A0A4U6VNV1_SETVI</name>
<proteinExistence type="predicted"/>
<dbReference type="PANTHER" id="PTHR31325">
    <property type="entry name" value="OS01G0798800 PROTEIN-RELATED"/>
    <property type="match status" value="1"/>
</dbReference>
<keyword evidence="1" id="KW-1133">Transmembrane helix</keyword>
<feature type="transmembrane region" description="Helical" evidence="1">
    <location>
        <begin position="141"/>
        <end position="169"/>
    </location>
</feature>
<feature type="transmembrane region" description="Helical" evidence="1">
    <location>
        <begin position="378"/>
        <end position="399"/>
    </location>
</feature>
<dbReference type="InterPro" id="IPR025315">
    <property type="entry name" value="DUF4220"/>
</dbReference>
<keyword evidence="4" id="KW-1185">Reference proteome</keyword>
<dbReference type="Proteomes" id="UP000298652">
    <property type="component" value="Chromosome 2"/>
</dbReference>
<dbReference type="EMBL" id="CM016553">
    <property type="protein sequence ID" value="TKW30053.1"/>
    <property type="molecule type" value="Genomic_DNA"/>
</dbReference>
<accession>A0A4U6VNV1</accession>
<dbReference type="Pfam" id="PF13968">
    <property type="entry name" value="DUF4220"/>
    <property type="match status" value="1"/>
</dbReference>
<evidence type="ECO:0000256" key="1">
    <source>
        <dbReference type="SAM" id="Phobius"/>
    </source>
</evidence>
<feature type="transmembrane region" description="Helical" evidence="1">
    <location>
        <begin position="73"/>
        <end position="89"/>
    </location>
</feature>
<dbReference type="AlphaFoldDB" id="A0A4U6VNV1"/>
<dbReference type="Gramene" id="TKW30053">
    <property type="protein sequence ID" value="TKW30053"/>
    <property type="gene ID" value="SEVIR_2G009000v2"/>
</dbReference>
<feature type="domain" description="DUF4220" evidence="2">
    <location>
        <begin position="76"/>
        <end position="480"/>
    </location>
</feature>
<protein>
    <recommendedName>
        <fullName evidence="2">DUF4220 domain-containing protein</fullName>
    </recommendedName>
</protein>
<dbReference type="OMA" id="RDSACEM"/>
<keyword evidence="1" id="KW-0472">Membrane</keyword>
<evidence type="ECO:0000313" key="4">
    <source>
        <dbReference type="Proteomes" id="UP000298652"/>
    </source>
</evidence>
<dbReference type="Pfam" id="PF04578">
    <property type="entry name" value="DUF594"/>
    <property type="match status" value="1"/>
</dbReference>
<keyword evidence="1" id="KW-0812">Transmembrane</keyword>
<feature type="transmembrane region" description="Helical" evidence="1">
    <location>
        <begin position="101"/>
        <end position="121"/>
    </location>
</feature>
<reference evidence="3" key="1">
    <citation type="submission" date="2019-03" db="EMBL/GenBank/DDBJ databases">
        <title>WGS assembly of Setaria viridis.</title>
        <authorList>
            <person name="Huang P."/>
            <person name="Jenkins J."/>
            <person name="Grimwood J."/>
            <person name="Barry K."/>
            <person name="Healey A."/>
            <person name="Mamidi S."/>
            <person name="Sreedasyam A."/>
            <person name="Shu S."/>
            <person name="Feldman M."/>
            <person name="Wu J."/>
            <person name="Yu Y."/>
            <person name="Chen C."/>
            <person name="Johnson J."/>
            <person name="Rokhsar D."/>
            <person name="Baxter I."/>
            <person name="Schmutz J."/>
            <person name="Brutnell T."/>
            <person name="Kellogg E."/>
        </authorList>
    </citation>
    <scope>NUCLEOTIDE SEQUENCE [LARGE SCALE GENOMIC DNA]</scope>
</reference>
<evidence type="ECO:0000313" key="3">
    <source>
        <dbReference type="EMBL" id="TKW30053.1"/>
    </source>
</evidence>
<gene>
    <name evidence="3" type="ORF">SEVIR_2G009000v2</name>
</gene>
<feature type="transmembrane region" description="Helical" evidence="1">
    <location>
        <begin position="344"/>
        <end position="366"/>
    </location>
</feature>
<organism evidence="3 4">
    <name type="scientific">Setaria viridis</name>
    <name type="common">Green bristlegrass</name>
    <name type="synonym">Setaria italica subsp. viridis</name>
    <dbReference type="NCBI Taxonomy" id="4556"/>
    <lineage>
        <taxon>Eukaryota</taxon>
        <taxon>Viridiplantae</taxon>
        <taxon>Streptophyta</taxon>
        <taxon>Embryophyta</taxon>
        <taxon>Tracheophyta</taxon>
        <taxon>Spermatophyta</taxon>
        <taxon>Magnoliopsida</taxon>
        <taxon>Liliopsida</taxon>
        <taxon>Poales</taxon>
        <taxon>Poaceae</taxon>
        <taxon>PACMAD clade</taxon>
        <taxon>Panicoideae</taxon>
        <taxon>Panicodae</taxon>
        <taxon>Paniceae</taxon>
        <taxon>Cenchrinae</taxon>
        <taxon>Setaria</taxon>
    </lineage>
</organism>
<dbReference type="InterPro" id="IPR007658">
    <property type="entry name" value="DUF594"/>
</dbReference>
<evidence type="ECO:0000259" key="2">
    <source>
        <dbReference type="Pfam" id="PF13968"/>
    </source>
</evidence>
<feature type="transmembrane region" description="Helical" evidence="1">
    <location>
        <begin position="37"/>
        <end position="61"/>
    </location>
</feature>
<sequence length="781" mass="89127">MSNQMAANHLGEWTTFSHGVKNWWTTSKHWWESPRGAVVRIEVLVVLISTSMVFLAAFGSLRRRRLNFVAQKLVLAAYLSSSLVTYTLGSMQSSLVKSSMYPFWAVSLYILSGSAHSITAYSLDDNSREMERTYQSFLSMFYVGLIAVTIFNYGGGILLFFDMVIFASLKWAQRDSACEMASRSWNLNKMVADYMQQEHTGRGASYDPASMKGYHYLVDWPLRKSKLEAGTLYATQLTTKANVIDIEKIWWCESLNSEQRDACLSFSLFHLLRRRFFGFGCGESRRQKTHDFVFNGQLAKNENGAINYGRVFKVIDVELAFMYDFFFTKHAVTYYHEQRIVSTMLRFTLIMYALMSATIAVSRGPLARFLRVRNWSPVVTTTTTDVIFTLVILACIAMLEVLQMLLYWTTIWGTVHLACHSVRRREALRTREDLAFRVVESFRAVPFKIRSFISNKYCYWFPQRNQCYWQNMLGQYSLVESARYKPILSKALHALSKLDPYVSVANSEVIFPFMNNLGVRWSAGKPGKPVELSAEGVLTNGQSSLRSNRADDLLWACRHDDMHQYSGTGSSEQKDNQTHFILTWHIATCYCEGLAKMAYPCPSVGGDLKQRDLDVATKLSKYCAYLVVSEPKLLPGHHYDTSRVFDAVVEEAIGFLQSESIETCESKEEIFHKGMRLGKQLEGMEEGARWKVLADFWAEMLLYLAPSDNVKEHVECLAKGGEFITHLWALLTHAGILERGQRIVIPNDIENAGADEPYPGGEESSYCRFWEGSPIFIQDII</sequence>